<protein>
    <submittedName>
        <fullName evidence="1">Uncharacterized protein</fullName>
    </submittedName>
</protein>
<accession>A0ACC1A585</accession>
<dbReference type="Proteomes" id="UP001164250">
    <property type="component" value="Chromosome 12"/>
</dbReference>
<evidence type="ECO:0000313" key="2">
    <source>
        <dbReference type="Proteomes" id="UP001164250"/>
    </source>
</evidence>
<comment type="caution">
    <text evidence="1">The sequence shown here is derived from an EMBL/GenBank/DDBJ whole genome shotgun (WGS) entry which is preliminary data.</text>
</comment>
<gene>
    <name evidence="1" type="ORF">Patl1_10563</name>
</gene>
<reference evidence="2" key="1">
    <citation type="journal article" date="2023" name="G3 (Bethesda)">
        <title>Genome assembly and association tests identify interacting loci associated with vigor, precocity, and sex in interspecific pistachio rootstocks.</title>
        <authorList>
            <person name="Palmer W."/>
            <person name="Jacygrad E."/>
            <person name="Sagayaradj S."/>
            <person name="Cavanaugh K."/>
            <person name="Han R."/>
            <person name="Bertier L."/>
            <person name="Beede B."/>
            <person name="Kafkas S."/>
            <person name="Golino D."/>
            <person name="Preece J."/>
            <person name="Michelmore R."/>
        </authorList>
    </citation>
    <scope>NUCLEOTIDE SEQUENCE [LARGE SCALE GENOMIC DNA]</scope>
</reference>
<dbReference type="EMBL" id="CM047908">
    <property type="protein sequence ID" value="KAJ0082120.1"/>
    <property type="molecule type" value="Genomic_DNA"/>
</dbReference>
<evidence type="ECO:0000313" key="1">
    <source>
        <dbReference type="EMBL" id="KAJ0082120.1"/>
    </source>
</evidence>
<organism evidence="1 2">
    <name type="scientific">Pistacia atlantica</name>
    <dbReference type="NCBI Taxonomy" id="434234"/>
    <lineage>
        <taxon>Eukaryota</taxon>
        <taxon>Viridiplantae</taxon>
        <taxon>Streptophyta</taxon>
        <taxon>Embryophyta</taxon>
        <taxon>Tracheophyta</taxon>
        <taxon>Spermatophyta</taxon>
        <taxon>Magnoliopsida</taxon>
        <taxon>eudicotyledons</taxon>
        <taxon>Gunneridae</taxon>
        <taxon>Pentapetalae</taxon>
        <taxon>rosids</taxon>
        <taxon>malvids</taxon>
        <taxon>Sapindales</taxon>
        <taxon>Anacardiaceae</taxon>
        <taxon>Pistacia</taxon>
    </lineage>
</organism>
<name>A0ACC1A585_9ROSI</name>
<proteinExistence type="predicted"/>
<keyword evidence="2" id="KW-1185">Reference proteome</keyword>
<sequence>MDLLKKITKWE</sequence>